<organism evidence="1 2">
    <name type="scientific">Pleurotus ostreatus (strain PC15)</name>
    <name type="common">Oyster mushroom</name>
    <dbReference type="NCBI Taxonomy" id="1137138"/>
    <lineage>
        <taxon>Eukaryota</taxon>
        <taxon>Fungi</taxon>
        <taxon>Dikarya</taxon>
        <taxon>Basidiomycota</taxon>
        <taxon>Agaricomycotina</taxon>
        <taxon>Agaricomycetes</taxon>
        <taxon>Agaricomycetidae</taxon>
        <taxon>Agaricales</taxon>
        <taxon>Pleurotineae</taxon>
        <taxon>Pleurotaceae</taxon>
        <taxon>Pleurotus</taxon>
    </lineage>
</organism>
<evidence type="ECO:0000313" key="1">
    <source>
        <dbReference type="EMBL" id="KDQ26511.1"/>
    </source>
</evidence>
<dbReference type="Proteomes" id="UP000027073">
    <property type="component" value="Unassembled WGS sequence"/>
</dbReference>
<dbReference type="EMBL" id="KL198009">
    <property type="protein sequence ID" value="KDQ26511.1"/>
    <property type="molecule type" value="Genomic_DNA"/>
</dbReference>
<dbReference type="HOGENOM" id="CLU_2292864_0_0_1"/>
<sequence>MTILRLTLAHSTMRASHYVQEGSDLDLRAFAQFVGWAYAKLEHPLAVVNGHWPYNADLPMDLRNKLTKDYFPLAAGSGGTSIIKTRLEDASMTYDRATLAQ</sequence>
<protein>
    <submittedName>
        <fullName evidence="1">Uncharacterized protein</fullName>
    </submittedName>
</protein>
<gene>
    <name evidence="1" type="ORF">PLEOSDRAFT_1105416</name>
</gene>
<evidence type="ECO:0000313" key="2">
    <source>
        <dbReference type="Proteomes" id="UP000027073"/>
    </source>
</evidence>
<dbReference type="AlphaFoldDB" id="A0A067NSA1"/>
<accession>A0A067NSA1</accession>
<dbReference type="InParanoid" id="A0A067NSA1"/>
<name>A0A067NSA1_PLEO1</name>
<dbReference type="VEuPathDB" id="FungiDB:PLEOSDRAFT_1105416"/>
<reference evidence="2" key="1">
    <citation type="journal article" date="2014" name="Proc. Natl. Acad. Sci. U.S.A.">
        <title>Extensive sampling of basidiomycete genomes demonstrates inadequacy of the white-rot/brown-rot paradigm for wood decay fungi.</title>
        <authorList>
            <person name="Riley R."/>
            <person name="Salamov A.A."/>
            <person name="Brown D.W."/>
            <person name="Nagy L.G."/>
            <person name="Floudas D."/>
            <person name="Held B.W."/>
            <person name="Levasseur A."/>
            <person name="Lombard V."/>
            <person name="Morin E."/>
            <person name="Otillar R."/>
            <person name="Lindquist E.A."/>
            <person name="Sun H."/>
            <person name="LaButti K.M."/>
            <person name="Schmutz J."/>
            <person name="Jabbour D."/>
            <person name="Luo H."/>
            <person name="Baker S.E."/>
            <person name="Pisabarro A.G."/>
            <person name="Walton J.D."/>
            <person name="Blanchette R.A."/>
            <person name="Henrissat B."/>
            <person name="Martin F."/>
            <person name="Cullen D."/>
            <person name="Hibbett D.S."/>
            <person name="Grigoriev I.V."/>
        </authorList>
    </citation>
    <scope>NUCLEOTIDE SEQUENCE [LARGE SCALE GENOMIC DNA]</scope>
    <source>
        <strain evidence="2">PC15</strain>
    </source>
</reference>
<proteinExistence type="predicted"/>